<name>A0ABS0HXV4_9BACT</name>
<dbReference type="PANTHER" id="PTHR42850">
    <property type="entry name" value="METALLOPHOSPHOESTERASE"/>
    <property type="match status" value="1"/>
</dbReference>
<reference evidence="2 3" key="1">
    <citation type="submission" date="2020-11" db="EMBL/GenBank/DDBJ databases">
        <authorList>
            <person name="Kim M.K."/>
        </authorList>
    </citation>
    <scope>NUCLEOTIDE SEQUENCE [LARGE SCALE GENOMIC DNA]</scope>
    <source>
        <strain evidence="2 3">BT662</strain>
    </source>
</reference>
<dbReference type="InterPro" id="IPR004843">
    <property type="entry name" value="Calcineurin-like_PHP"/>
</dbReference>
<accession>A0ABS0HXV4</accession>
<dbReference type="Gene3D" id="3.60.21.10">
    <property type="match status" value="1"/>
</dbReference>
<protein>
    <submittedName>
        <fullName evidence="2">Metallophosphoesterase</fullName>
    </submittedName>
</protein>
<keyword evidence="3" id="KW-1185">Reference proteome</keyword>
<dbReference type="InterPro" id="IPR050126">
    <property type="entry name" value="Ap4A_hydrolase"/>
</dbReference>
<evidence type="ECO:0000313" key="3">
    <source>
        <dbReference type="Proteomes" id="UP000618931"/>
    </source>
</evidence>
<dbReference type="InterPro" id="IPR029052">
    <property type="entry name" value="Metallo-depent_PP-like"/>
</dbReference>
<dbReference type="Pfam" id="PF00149">
    <property type="entry name" value="Metallophos"/>
    <property type="match status" value="1"/>
</dbReference>
<dbReference type="Proteomes" id="UP000618931">
    <property type="component" value="Unassembled WGS sequence"/>
</dbReference>
<comment type="caution">
    <text evidence="2">The sequence shown here is derived from an EMBL/GenBank/DDBJ whole genome shotgun (WGS) entry which is preliminary data.</text>
</comment>
<dbReference type="PANTHER" id="PTHR42850:SF4">
    <property type="entry name" value="ZINC-DEPENDENT ENDOPOLYPHOSPHATASE"/>
    <property type="match status" value="1"/>
</dbReference>
<gene>
    <name evidence="2" type="ORF">I2H31_00355</name>
</gene>
<organism evidence="2 3">
    <name type="scientific">Hymenobacter ruricola</name>
    <dbReference type="NCBI Taxonomy" id="2791023"/>
    <lineage>
        <taxon>Bacteria</taxon>
        <taxon>Pseudomonadati</taxon>
        <taxon>Bacteroidota</taxon>
        <taxon>Cytophagia</taxon>
        <taxon>Cytophagales</taxon>
        <taxon>Hymenobacteraceae</taxon>
        <taxon>Hymenobacter</taxon>
    </lineage>
</organism>
<sequence length="226" mass="26043">METYVIGDIHGAARALDQVLERSPFRPGIDRLIQLGDVADGWPDTPACVERLLGIPHSIWLQGNHDWWAAEWLATQLPLEEVNPYWYKQGGRATFDAYQRLPASERSRHFHQFFGEQRPYFEDEANNLYVHGGYTPHRPIAEQDPYDLIWNRDLWDGNQTATGYHECFIGHTSTWAYKKVPCQTNNVWNIDQGAGYRGRLSMLNVRTKAFVQSDPVPELYPNVAGR</sequence>
<evidence type="ECO:0000259" key="1">
    <source>
        <dbReference type="Pfam" id="PF00149"/>
    </source>
</evidence>
<feature type="domain" description="Calcineurin-like phosphoesterase" evidence="1">
    <location>
        <begin position="3"/>
        <end position="152"/>
    </location>
</feature>
<dbReference type="RefSeq" id="WP_196291015.1">
    <property type="nucleotide sequence ID" value="NZ_JADQDM010000001.1"/>
</dbReference>
<dbReference type="SUPFAM" id="SSF56300">
    <property type="entry name" value="Metallo-dependent phosphatases"/>
    <property type="match status" value="1"/>
</dbReference>
<proteinExistence type="predicted"/>
<dbReference type="EMBL" id="JADQDM010000001">
    <property type="protein sequence ID" value="MBF9219536.1"/>
    <property type="molecule type" value="Genomic_DNA"/>
</dbReference>
<evidence type="ECO:0000313" key="2">
    <source>
        <dbReference type="EMBL" id="MBF9219536.1"/>
    </source>
</evidence>